<protein>
    <submittedName>
        <fullName evidence="1">Uncharacterized protein</fullName>
    </submittedName>
</protein>
<dbReference type="AlphaFoldDB" id="A0A0E9RU64"/>
<proteinExistence type="predicted"/>
<name>A0A0E9RU64_ANGAN</name>
<accession>A0A0E9RU64</accession>
<dbReference type="EMBL" id="GBXM01083095">
    <property type="protein sequence ID" value="JAH25482.1"/>
    <property type="molecule type" value="Transcribed_RNA"/>
</dbReference>
<reference evidence="1" key="1">
    <citation type="submission" date="2014-11" db="EMBL/GenBank/DDBJ databases">
        <authorList>
            <person name="Amaro Gonzalez C."/>
        </authorList>
    </citation>
    <scope>NUCLEOTIDE SEQUENCE</scope>
</reference>
<sequence>MWNNEVLNTVIHEKQIPAPKYFSPLVTKVFQISFANGSELTGPGPDRKWGTCCGLQRTVRK</sequence>
<evidence type="ECO:0000313" key="1">
    <source>
        <dbReference type="EMBL" id="JAH32689.1"/>
    </source>
</evidence>
<reference evidence="1" key="2">
    <citation type="journal article" date="2015" name="Fish Shellfish Immunol.">
        <title>Early steps in the European eel (Anguilla anguilla)-Vibrio vulnificus interaction in the gills: Role of the RtxA13 toxin.</title>
        <authorList>
            <person name="Callol A."/>
            <person name="Pajuelo D."/>
            <person name="Ebbesson L."/>
            <person name="Teles M."/>
            <person name="MacKenzie S."/>
            <person name="Amaro C."/>
        </authorList>
    </citation>
    <scope>NUCLEOTIDE SEQUENCE</scope>
</reference>
<dbReference type="EMBL" id="GBXM01086853">
    <property type="protein sequence ID" value="JAH21724.1"/>
    <property type="molecule type" value="Transcribed_RNA"/>
</dbReference>
<organism evidence="1">
    <name type="scientific">Anguilla anguilla</name>
    <name type="common">European freshwater eel</name>
    <name type="synonym">Muraena anguilla</name>
    <dbReference type="NCBI Taxonomy" id="7936"/>
    <lineage>
        <taxon>Eukaryota</taxon>
        <taxon>Metazoa</taxon>
        <taxon>Chordata</taxon>
        <taxon>Craniata</taxon>
        <taxon>Vertebrata</taxon>
        <taxon>Euteleostomi</taxon>
        <taxon>Actinopterygii</taxon>
        <taxon>Neopterygii</taxon>
        <taxon>Teleostei</taxon>
        <taxon>Anguilliformes</taxon>
        <taxon>Anguillidae</taxon>
        <taxon>Anguilla</taxon>
    </lineage>
</organism>
<dbReference type="EMBL" id="GBXM01075888">
    <property type="protein sequence ID" value="JAH32689.1"/>
    <property type="molecule type" value="Transcribed_RNA"/>
</dbReference>